<protein>
    <submittedName>
        <fullName evidence="1">Uncharacterized protein</fullName>
    </submittedName>
</protein>
<gene>
    <name evidence="1" type="ORF">M8C21_016620</name>
</gene>
<evidence type="ECO:0000313" key="1">
    <source>
        <dbReference type="EMBL" id="KAI7725828.1"/>
    </source>
</evidence>
<keyword evidence="2" id="KW-1185">Reference proteome</keyword>
<feature type="non-terminal residue" evidence="1">
    <location>
        <position position="1"/>
    </location>
</feature>
<dbReference type="Proteomes" id="UP001206925">
    <property type="component" value="Unassembled WGS sequence"/>
</dbReference>
<sequence>MTPEAVFEIIGAGSEIPSGFVQPGSGALILEGPWVGVAICATVSVHHVDGYMESKYIVTAHVHLGEKHWKIPVPIHFLVAESETQLVFYWTVADDLQRIVGSSQKSNFDVSFSVDPEDKILQVTKYGIRFIHKEYILHLKQREDSMIKVGRGMYFFSNMRPEIYECDLEACNGYTYMDHHIRKIVDLIYDNGRQQCSLDGIYQIIKGLLEIKKQDLTGWRALLFYRHHVRYYIDTSLEASVIYDDFIQSVKDINDGWLSVKLALEQIVVKGRADNHSYREILQQLDDLEAAKSVGFSDKFIKMIESIFIRTFDIVYNLRLDMRVQSMFSPRELSVEPKEKALAKLLIIITGVLCTVAAYMGDSELLEAMKQTNLSSLFLHLIRAFTDKKHMEGVRFIMKTNCNCELKISDFCDNVNLLQELMNKMGRSSYFTKENEDEMVSVIDRLQNNIQKVSNIIQEMSSHADQHTHHLRK</sequence>
<dbReference type="AlphaFoldDB" id="A0AAD5BP24"/>
<name>A0AAD5BP24_AMBAR</name>
<accession>A0AAD5BP24</accession>
<proteinExistence type="predicted"/>
<comment type="caution">
    <text evidence="1">The sequence shown here is derived from an EMBL/GenBank/DDBJ whole genome shotgun (WGS) entry which is preliminary data.</text>
</comment>
<dbReference type="EMBL" id="JAMZMK010011850">
    <property type="protein sequence ID" value="KAI7725828.1"/>
    <property type="molecule type" value="Genomic_DNA"/>
</dbReference>
<organism evidence="1 2">
    <name type="scientific">Ambrosia artemisiifolia</name>
    <name type="common">Common ragweed</name>
    <dbReference type="NCBI Taxonomy" id="4212"/>
    <lineage>
        <taxon>Eukaryota</taxon>
        <taxon>Viridiplantae</taxon>
        <taxon>Streptophyta</taxon>
        <taxon>Embryophyta</taxon>
        <taxon>Tracheophyta</taxon>
        <taxon>Spermatophyta</taxon>
        <taxon>Magnoliopsida</taxon>
        <taxon>eudicotyledons</taxon>
        <taxon>Gunneridae</taxon>
        <taxon>Pentapetalae</taxon>
        <taxon>asterids</taxon>
        <taxon>campanulids</taxon>
        <taxon>Asterales</taxon>
        <taxon>Asteraceae</taxon>
        <taxon>Asteroideae</taxon>
        <taxon>Heliantheae alliance</taxon>
        <taxon>Heliantheae</taxon>
        <taxon>Ambrosia</taxon>
    </lineage>
</organism>
<evidence type="ECO:0000313" key="2">
    <source>
        <dbReference type="Proteomes" id="UP001206925"/>
    </source>
</evidence>
<reference evidence="1" key="1">
    <citation type="submission" date="2022-06" db="EMBL/GenBank/DDBJ databases">
        <title>Uncovering the hologenomic basis of an extraordinary plant invasion.</title>
        <authorList>
            <person name="Bieker V.C."/>
            <person name="Martin M.D."/>
            <person name="Gilbert T."/>
            <person name="Hodgins K."/>
            <person name="Battlay P."/>
            <person name="Petersen B."/>
            <person name="Wilson J."/>
        </authorList>
    </citation>
    <scope>NUCLEOTIDE SEQUENCE</scope>
    <source>
        <strain evidence="1">AA19_3_7</strain>
        <tissue evidence="1">Leaf</tissue>
    </source>
</reference>